<reference evidence="1 2" key="1">
    <citation type="journal article" date="2014" name="Int. J. Syst. Evol. Microbiol.">
        <title>Complete genome sequence of Corynebacterium casei LMG S-19264T (=DSM 44701T), isolated from a smear-ripened cheese.</title>
        <authorList>
            <consortium name="US DOE Joint Genome Institute (JGI-PGF)"/>
            <person name="Walter F."/>
            <person name="Albersmeier A."/>
            <person name="Kalinowski J."/>
            <person name="Ruckert C."/>
        </authorList>
    </citation>
    <scope>NUCLEOTIDE SEQUENCE [LARGE SCALE GENOMIC DNA]</scope>
    <source>
        <strain evidence="1 2">CGMCC 1.16330</strain>
    </source>
</reference>
<gene>
    <name evidence="1" type="ORF">GCM10010964_18460</name>
</gene>
<protein>
    <recommendedName>
        <fullName evidence="3">Mor transcription activator domain-containing protein</fullName>
    </recommendedName>
</protein>
<evidence type="ECO:0000313" key="1">
    <source>
        <dbReference type="EMBL" id="GGG30850.1"/>
    </source>
</evidence>
<proteinExistence type="predicted"/>
<dbReference type="EMBL" id="BMKS01000004">
    <property type="protein sequence ID" value="GGG30850.1"/>
    <property type="molecule type" value="Genomic_DNA"/>
</dbReference>
<organism evidence="1 2">
    <name type="scientific">Caldovatus sediminis</name>
    <dbReference type="NCBI Taxonomy" id="2041189"/>
    <lineage>
        <taxon>Bacteria</taxon>
        <taxon>Pseudomonadati</taxon>
        <taxon>Pseudomonadota</taxon>
        <taxon>Alphaproteobacteria</taxon>
        <taxon>Acetobacterales</taxon>
        <taxon>Roseomonadaceae</taxon>
        <taxon>Caldovatus</taxon>
    </lineage>
</organism>
<comment type="caution">
    <text evidence="1">The sequence shown here is derived from an EMBL/GenBank/DDBJ whole genome shotgun (WGS) entry which is preliminary data.</text>
</comment>
<dbReference type="RefSeq" id="WP_188899714.1">
    <property type="nucleotide sequence ID" value="NZ_BMKS01000004.1"/>
</dbReference>
<dbReference type="InterPro" id="IPR009057">
    <property type="entry name" value="Homeodomain-like_sf"/>
</dbReference>
<keyword evidence="2" id="KW-1185">Reference proteome</keyword>
<evidence type="ECO:0000313" key="2">
    <source>
        <dbReference type="Proteomes" id="UP000597507"/>
    </source>
</evidence>
<dbReference type="Proteomes" id="UP000597507">
    <property type="component" value="Unassembled WGS sequence"/>
</dbReference>
<name>A0A8J2ZAR2_9PROT</name>
<dbReference type="SUPFAM" id="SSF46689">
    <property type="entry name" value="Homeodomain-like"/>
    <property type="match status" value="1"/>
</dbReference>
<sequence>MVEIPPPAELSRLAALIGGEATLRLIEAHGGTRIFVPARPNQGHPLARTIGLEAARALAAEWGSTWLKVPLCRHWRVRVYRARGESYKAIARRLGMDESGVWRILHAARMTGEARQTDLFSET</sequence>
<dbReference type="AlphaFoldDB" id="A0A8J2ZAR2"/>
<evidence type="ECO:0008006" key="3">
    <source>
        <dbReference type="Google" id="ProtNLM"/>
    </source>
</evidence>
<accession>A0A8J2ZAR2</accession>